<dbReference type="Pfam" id="PF13155">
    <property type="entry name" value="Toprim_2"/>
    <property type="match status" value="1"/>
</dbReference>
<protein>
    <submittedName>
        <fullName evidence="1">Toprim domain-containing protein</fullName>
    </submittedName>
</protein>
<name>A0ABY9GG12_9PSED</name>
<reference evidence="1 2" key="1">
    <citation type="submission" date="2023-02" db="EMBL/GenBank/DDBJ databases">
        <title>Evolution of Hrp T3SS in non-pathogenic Pseudomonas fluorescens.</title>
        <authorList>
            <person name="Liao K."/>
            <person name="Wei H."/>
            <person name="Gu Y."/>
        </authorList>
    </citation>
    <scope>NUCLEOTIDE SEQUENCE [LARGE SCALE GENOMIC DNA]</scope>
    <source>
        <strain evidence="1 2">FP205</strain>
    </source>
</reference>
<keyword evidence="2" id="KW-1185">Reference proteome</keyword>
<evidence type="ECO:0000313" key="2">
    <source>
        <dbReference type="Proteomes" id="UP001230339"/>
    </source>
</evidence>
<evidence type="ECO:0000313" key="1">
    <source>
        <dbReference type="EMBL" id="WLH14477.1"/>
    </source>
</evidence>
<proteinExistence type="predicted"/>
<accession>A0ABY9GG12</accession>
<dbReference type="RefSeq" id="WP_305389112.1">
    <property type="nucleotide sequence ID" value="NZ_CP117434.1"/>
</dbReference>
<organism evidence="1 2">
    <name type="scientific">Pseudomonas hefeiensis</name>
    <dbReference type="NCBI Taxonomy" id="2738125"/>
    <lineage>
        <taxon>Bacteria</taxon>
        <taxon>Pseudomonadati</taxon>
        <taxon>Pseudomonadota</taxon>
        <taxon>Gammaproteobacteria</taxon>
        <taxon>Pseudomonadales</taxon>
        <taxon>Pseudomonadaceae</taxon>
        <taxon>Pseudomonas</taxon>
    </lineage>
</organism>
<gene>
    <name evidence="1" type="ORF">PSH57_09255</name>
</gene>
<dbReference type="EMBL" id="CP117449">
    <property type="protein sequence ID" value="WLH14477.1"/>
    <property type="molecule type" value="Genomic_DNA"/>
</dbReference>
<dbReference type="Gene3D" id="3.40.1360.10">
    <property type="match status" value="1"/>
</dbReference>
<dbReference type="InterPro" id="IPR034154">
    <property type="entry name" value="TOPRIM_DnaG/twinkle"/>
</dbReference>
<sequence length="950" mass="108303">MNKRLDISHGSKTYVRKPMEHNLRADVLQRLESDYGLQHMVGTNYMRKGTCPQCNQKRLFSRHDEPWFIRCGREDKCRYQAPVKELYPDLFDDWSKRAPATNDEPTATAKAYLTFARGFRLELIEGWYTQESYFDRDLNIGSATVRFPLEHGGYWERLIDQPSRFGKKKARFQPKQSYKGYWWCPPCIDVLQVDELWIVEGIFDAIALIHNGISAVAALSSNAFPEESLKALIADCEGKPPKLVWALDNEPGAQKYTKSWVRQARELGFVCEAAQIPQPDARKVDWNDLHQRWAFLDGDEARAQRIDKDLKEAKHQGALLIAESATDKALLMYQWREREEFHFCFDSRLYWWKLDISKFNSAKQALDDSDKKEDQLLNEKAIREKALRMSGCVVEIANCYPKALYFQRNEITDESWYFFRVDFPHDGGSVKNTFTGGQVAAASEFKKRLLGMGAGAVFTGSGQQLDKIMKDQLFGIKTVQTIDYVGYSREYGCYVFNDVAVREGQLITINEEEFFEMGKLKLKSLQKGVKIQLTKDAKNYDPRWLDLLWQCFGTQGIVALTFWFGSLFAEQIRHRYQSFPFLEATGEAGAGKTTLLTLLWKLLGRDGYEGFDPSKSTKAGRSRLMGQVSGMPIVLLESDRSGEDKAHTKTFEWDELKDYYGGGTLATKGVKTAGNETYEPPFRGTIAISQNAPVVASEAIMTRIVKLHFVRPNVTPESRAAADLLNALEGATLSNFVLQAVRKEADVMDLFAQRLPGYEAKLRCLHSHCFACDTPFKDEQSDCVHCGNKLRGYIRVERINKNHAQLLALLDCLRMVVSLTDAQISNTRTQIIRMAIERQASISSDHPVVAEFWEVYEYLEGLDADGPVVNHSKKDNIIAINLNDFVKCAAEHRQKIADVSELRERLKDSRSRKLIDINKATDSAVRAHQAKHSNAVITKQPIVKCWHFQA</sequence>
<dbReference type="CDD" id="cd01029">
    <property type="entry name" value="TOPRIM_primases"/>
    <property type="match status" value="1"/>
</dbReference>
<dbReference type="Proteomes" id="UP001230339">
    <property type="component" value="Chromosome"/>
</dbReference>